<dbReference type="AlphaFoldDB" id="A0A3N4I9X7"/>
<dbReference type="PANTHER" id="PTHR14430">
    <property type="entry name" value="RABIN3-RELATED"/>
    <property type="match status" value="1"/>
</dbReference>
<feature type="compositionally biased region" description="Low complexity" evidence="3">
    <location>
        <begin position="79"/>
        <end position="116"/>
    </location>
</feature>
<evidence type="ECO:0000259" key="4">
    <source>
        <dbReference type="Pfam" id="PF06428"/>
    </source>
</evidence>
<dbReference type="Proteomes" id="UP000275078">
    <property type="component" value="Unassembled WGS sequence"/>
</dbReference>
<feature type="region of interest" description="Disordered" evidence="3">
    <location>
        <begin position="59"/>
        <end position="117"/>
    </location>
</feature>
<evidence type="ECO:0000313" key="6">
    <source>
        <dbReference type="Proteomes" id="UP000275078"/>
    </source>
</evidence>
<dbReference type="STRING" id="1160509.A0A3N4I9X7"/>
<dbReference type="GO" id="GO:0051286">
    <property type="term" value="C:cell tip"/>
    <property type="evidence" value="ECO:0007669"/>
    <property type="project" value="TreeGrafter"/>
</dbReference>
<dbReference type="InterPro" id="IPR040351">
    <property type="entry name" value="RAB3IL/RAB3IP/Sec2"/>
</dbReference>
<reference evidence="5 6" key="1">
    <citation type="journal article" date="2018" name="Nat. Ecol. Evol.">
        <title>Pezizomycetes genomes reveal the molecular basis of ectomycorrhizal truffle lifestyle.</title>
        <authorList>
            <person name="Murat C."/>
            <person name="Payen T."/>
            <person name="Noel B."/>
            <person name="Kuo A."/>
            <person name="Morin E."/>
            <person name="Chen J."/>
            <person name="Kohler A."/>
            <person name="Krizsan K."/>
            <person name="Balestrini R."/>
            <person name="Da Silva C."/>
            <person name="Montanini B."/>
            <person name="Hainaut M."/>
            <person name="Levati E."/>
            <person name="Barry K.W."/>
            <person name="Belfiori B."/>
            <person name="Cichocki N."/>
            <person name="Clum A."/>
            <person name="Dockter R.B."/>
            <person name="Fauchery L."/>
            <person name="Guy J."/>
            <person name="Iotti M."/>
            <person name="Le Tacon F."/>
            <person name="Lindquist E.A."/>
            <person name="Lipzen A."/>
            <person name="Malagnac F."/>
            <person name="Mello A."/>
            <person name="Molinier V."/>
            <person name="Miyauchi S."/>
            <person name="Poulain J."/>
            <person name="Riccioni C."/>
            <person name="Rubini A."/>
            <person name="Sitrit Y."/>
            <person name="Splivallo R."/>
            <person name="Traeger S."/>
            <person name="Wang M."/>
            <person name="Zifcakova L."/>
            <person name="Wipf D."/>
            <person name="Zambonelli A."/>
            <person name="Paolocci F."/>
            <person name="Nowrousian M."/>
            <person name="Ottonello S."/>
            <person name="Baldrian P."/>
            <person name="Spatafora J.W."/>
            <person name="Henrissat B."/>
            <person name="Nagy L.G."/>
            <person name="Aury J.M."/>
            <person name="Wincker P."/>
            <person name="Grigoriev I.V."/>
            <person name="Bonfante P."/>
            <person name="Martin F.M."/>
        </authorList>
    </citation>
    <scope>NUCLEOTIDE SEQUENCE [LARGE SCALE GENOMIC DNA]</scope>
    <source>
        <strain evidence="5 6">RN42</strain>
    </source>
</reference>
<dbReference type="EMBL" id="ML119668">
    <property type="protein sequence ID" value="RPA82882.1"/>
    <property type="molecule type" value="Genomic_DNA"/>
</dbReference>
<protein>
    <recommendedName>
        <fullName evidence="4">GDP/GTP exchange factor Sec2 N-terminal domain-containing protein</fullName>
    </recommendedName>
</protein>
<feature type="compositionally biased region" description="Polar residues" evidence="3">
    <location>
        <begin position="64"/>
        <end position="73"/>
    </location>
</feature>
<dbReference type="PANTHER" id="PTHR14430:SF4">
    <property type="entry name" value="GDP_GTP EXCHANGE FACTOR SEC2 N-TERMINAL DOMAIN-CONTAINING PROTEIN"/>
    <property type="match status" value="1"/>
</dbReference>
<feature type="domain" description="GDP/GTP exchange factor Sec2 N-terminal" evidence="4">
    <location>
        <begin position="139"/>
        <end position="195"/>
    </location>
</feature>
<organism evidence="5 6">
    <name type="scientific">Ascobolus immersus RN42</name>
    <dbReference type="NCBI Taxonomy" id="1160509"/>
    <lineage>
        <taxon>Eukaryota</taxon>
        <taxon>Fungi</taxon>
        <taxon>Dikarya</taxon>
        <taxon>Ascomycota</taxon>
        <taxon>Pezizomycotina</taxon>
        <taxon>Pezizomycetes</taxon>
        <taxon>Pezizales</taxon>
        <taxon>Ascobolaceae</taxon>
        <taxon>Ascobolus</taxon>
    </lineage>
</organism>
<keyword evidence="6" id="KW-1185">Reference proteome</keyword>
<dbReference type="InterPro" id="IPR009449">
    <property type="entry name" value="Sec2_N"/>
</dbReference>
<dbReference type="Gene3D" id="6.10.140.910">
    <property type="match status" value="1"/>
</dbReference>
<proteinExistence type="predicted"/>
<dbReference type="GO" id="GO:0005085">
    <property type="term" value="F:guanyl-nucleotide exchange factor activity"/>
    <property type="evidence" value="ECO:0007669"/>
    <property type="project" value="InterPro"/>
</dbReference>
<feature type="coiled-coil region" evidence="2">
    <location>
        <begin position="139"/>
        <end position="202"/>
    </location>
</feature>
<evidence type="ECO:0000256" key="1">
    <source>
        <dbReference type="ARBA" id="ARBA00023054"/>
    </source>
</evidence>
<keyword evidence="1 2" id="KW-0175">Coiled coil</keyword>
<evidence type="ECO:0000256" key="3">
    <source>
        <dbReference type="SAM" id="MobiDB-lite"/>
    </source>
</evidence>
<dbReference type="OrthoDB" id="5560525at2759"/>
<name>A0A3N4I9X7_ASCIM</name>
<dbReference type="Pfam" id="PF06428">
    <property type="entry name" value="Sec2p"/>
    <property type="match status" value="1"/>
</dbReference>
<evidence type="ECO:0000256" key="2">
    <source>
        <dbReference type="SAM" id="Coils"/>
    </source>
</evidence>
<dbReference type="GO" id="GO:0006887">
    <property type="term" value="P:exocytosis"/>
    <property type="evidence" value="ECO:0007669"/>
    <property type="project" value="TreeGrafter"/>
</dbReference>
<accession>A0A3N4I9X7</accession>
<gene>
    <name evidence="5" type="ORF">BJ508DRAFT_305182</name>
</gene>
<sequence>MEPHHCPNCGIPVPLTASEEDSRRRILELEAQVKILTERAFESADKLTTYEHEVHTLKRAAAHSRTSSQTPSHQHTRTPSHPLALALPPTPAQSTTGRPSTPSGPSHSHRPSTPTSRITSFLSMRPRAPPSPPPDVSLLEKERSARLAAEEKLQQVTAELEDLSASLFQSANEMVAEERRMRARVEEKCKMLEEREKGVEAEVWGEEG</sequence>
<evidence type="ECO:0000313" key="5">
    <source>
        <dbReference type="EMBL" id="RPA82882.1"/>
    </source>
</evidence>
<dbReference type="GO" id="GO:0070319">
    <property type="term" value="C:Golgi to plasma membrane transport vesicle"/>
    <property type="evidence" value="ECO:0007669"/>
    <property type="project" value="TreeGrafter"/>
</dbReference>
<dbReference type="SUPFAM" id="SSF144284">
    <property type="entry name" value="Sec2 N-terminal region"/>
    <property type="match status" value="1"/>
</dbReference>